<dbReference type="AlphaFoldDB" id="A0ABD3H7J7"/>
<dbReference type="EMBL" id="JBJQOH010000005">
    <property type="protein sequence ID" value="KAL3686504.1"/>
    <property type="molecule type" value="Genomic_DNA"/>
</dbReference>
<evidence type="ECO:0000313" key="2">
    <source>
        <dbReference type="Proteomes" id="UP001633002"/>
    </source>
</evidence>
<proteinExistence type="predicted"/>
<gene>
    <name evidence="1" type="ORF">R1sor_009078</name>
</gene>
<protein>
    <submittedName>
        <fullName evidence="1">Uncharacterized protein</fullName>
    </submittedName>
</protein>
<reference evidence="1 2" key="1">
    <citation type="submission" date="2024-09" db="EMBL/GenBank/DDBJ databases">
        <title>Chromosome-scale assembly of Riccia sorocarpa.</title>
        <authorList>
            <person name="Paukszto L."/>
        </authorList>
    </citation>
    <scope>NUCLEOTIDE SEQUENCE [LARGE SCALE GENOMIC DNA]</scope>
    <source>
        <strain evidence="1">LP-2024</strain>
        <tissue evidence="1">Aerial parts of the thallus</tissue>
    </source>
</reference>
<evidence type="ECO:0000313" key="1">
    <source>
        <dbReference type="EMBL" id="KAL3686504.1"/>
    </source>
</evidence>
<dbReference type="Proteomes" id="UP001633002">
    <property type="component" value="Unassembled WGS sequence"/>
</dbReference>
<name>A0ABD3H7J7_9MARC</name>
<sequence>MYMALEVRGHIKDAQYKESQELSLLDEKKKRLSQLGSRGDLSAIQMEEFGIMTEEIRKLEAIQHHKYRLWSREKVLALGDSNTKYFLTKFKRKNAHTSLKSLRRDDGTLLTSQTDITKEVFRFYE</sequence>
<keyword evidence="2" id="KW-1185">Reference proteome</keyword>
<organism evidence="1 2">
    <name type="scientific">Riccia sorocarpa</name>
    <dbReference type="NCBI Taxonomy" id="122646"/>
    <lineage>
        <taxon>Eukaryota</taxon>
        <taxon>Viridiplantae</taxon>
        <taxon>Streptophyta</taxon>
        <taxon>Embryophyta</taxon>
        <taxon>Marchantiophyta</taxon>
        <taxon>Marchantiopsida</taxon>
        <taxon>Marchantiidae</taxon>
        <taxon>Marchantiales</taxon>
        <taxon>Ricciaceae</taxon>
        <taxon>Riccia</taxon>
    </lineage>
</organism>
<accession>A0ABD3H7J7</accession>
<comment type="caution">
    <text evidence="1">The sequence shown here is derived from an EMBL/GenBank/DDBJ whole genome shotgun (WGS) entry which is preliminary data.</text>
</comment>